<dbReference type="EMBL" id="ASHM01083603">
    <property type="protein sequence ID" value="PNX60792.1"/>
    <property type="molecule type" value="Genomic_DNA"/>
</dbReference>
<protein>
    <submittedName>
        <fullName evidence="2">Uncharacterized protein</fullName>
    </submittedName>
</protein>
<evidence type="ECO:0000313" key="2">
    <source>
        <dbReference type="EMBL" id="PNX60792.1"/>
    </source>
</evidence>
<sequence>MNIELTFVIIGSIGGGRGRNGAVGGSTGAVFGGNSSERCYVAKPGGGHGGEISGGSATESEVERRSERKKR</sequence>
<feature type="compositionally biased region" description="Basic and acidic residues" evidence="1">
    <location>
        <begin position="61"/>
        <end position="71"/>
    </location>
</feature>
<feature type="compositionally biased region" description="Gly residues" evidence="1">
    <location>
        <begin position="44"/>
        <end position="53"/>
    </location>
</feature>
<accession>A0A2K3K3F8</accession>
<gene>
    <name evidence="2" type="ORF">L195_g052113</name>
</gene>
<reference evidence="2 3" key="1">
    <citation type="journal article" date="2014" name="Am. J. Bot.">
        <title>Genome assembly and annotation for red clover (Trifolium pratense; Fabaceae).</title>
        <authorList>
            <person name="Istvanek J."/>
            <person name="Jaros M."/>
            <person name="Krenek A."/>
            <person name="Repkova J."/>
        </authorList>
    </citation>
    <scope>NUCLEOTIDE SEQUENCE [LARGE SCALE GENOMIC DNA]</scope>
    <source>
        <strain evidence="3">cv. Tatra</strain>
        <tissue evidence="2">Young leaves</tissue>
    </source>
</reference>
<comment type="caution">
    <text evidence="2">The sequence shown here is derived from an EMBL/GenBank/DDBJ whole genome shotgun (WGS) entry which is preliminary data.</text>
</comment>
<dbReference type="Proteomes" id="UP000236291">
    <property type="component" value="Unassembled WGS sequence"/>
</dbReference>
<name>A0A2K3K3F8_TRIPR</name>
<proteinExistence type="predicted"/>
<evidence type="ECO:0000256" key="1">
    <source>
        <dbReference type="SAM" id="MobiDB-lite"/>
    </source>
</evidence>
<organism evidence="2 3">
    <name type="scientific">Trifolium pratense</name>
    <name type="common">Red clover</name>
    <dbReference type="NCBI Taxonomy" id="57577"/>
    <lineage>
        <taxon>Eukaryota</taxon>
        <taxon>Viridiplantae</taxon>
        <taxon>Streptophyta</taxon>
        <taxon>Embryophyta</taxon>
        <taxon>Tracheophyta</taxon>
        <taxon>Spermatophyta</taxon>
        <taxon>Magnoliopsida</taxon>
        <taxon>eudicotyledons</taxon>
        <taxon>Gunneridae</taxon>
        <taxon>Pentapetalae</taxon>
        <taxon>rosids</taxon>
        <taxon>fabids</taxon>
        <taxon>Fabales</taxon>
        <taxon>Fabaceae</taxon>
        <taxon>Papilionoideae</taxon>
        <taxon>50 kb inversion clade</taxon>
        <taxon>NPAAA clade</taxon>
        <taxon>Hologalegina</taxon>
        <taxon>IRL clade</taxon>
        <taxon>Trifolieae</taxon>
        <taxon>Trifolium</taxon>
    </lineage>
</organism>
<feature type="region of interest" description="Disordered" evidence="1">
    <location>
        <begin position="42"/>
        <end position="71"/>
    </location>
</feature>
<evidence type="ECO:0000313" key="3">
    <source>
        <dbReference type="Proteomes" id="UP000236291"/>
    </source>
</evidence>
<reference evidence="2 3" key="2">
    <citation type="journal article" date="2017" name="Front. Plant Sci.">
        <title>Gene Classification and Mining of Molecular Markers Useful in Red Clover (Trifolium pratense) Breeding.</title>
        <authorList>
            <person name="Istvanek J."/>
            <person name="Dluhosova J."/>
            <person name="Dluhos P."/>
            <person name="Patkova L."/>
            <person name="Nedelnik J."/>
            <person name="Repkova J."/>
        </authorList>
    </citation>
    <scope>NUCLEOTIDE SEQUENCE [LARGE SCALE GENOMIC DNA]</scope>
    <source>
        <strain evidence="3">cv. Tatra</strain>
        <tissue evidence="2">Young leaves</tissue>
    </source>
</reference>
<dbReference type="AlphaFoldDB" id="A0A2K3K3F8"/>